<dbReference type="NCBIfam" id="TIGR02492">
    <property type="entry name" value="flgK_ends"/>
    <property type="match status" value="1"/>
</dbReference>
<comment type="similarity">
    <text evidence="3">Belongs to the flagella basal body rod proteins family.</text>
</comment>
<dbReference type="InterPro" id="IPR053927">
    <property type="entry name" value="FlgK_helical"/>
</dbReference>
<evidence type="ECO:0000259" key="8">
    <source>
        <dbReference type="Pfam" id="PF22638"/>
    </source>
</evidence>
<evidence type="ECO:0000256" key="6">
    <source>
        <dbReference type="ARBA" id="ARBA00023143"/>
    </source>
</evidence>
<dbReference type="GO" id="GO:0005576">
    <property type="term" value="C:extracellular region"/>
    <property type="evidence" value="ECO:0007669"/>
    <property type="project" value="UniProtKB-SubCell"/>
</dbReference>
<feature type="domain" description="Flagellar basal-body/hook protein C-terminal" evidence="7">
    <location>
        <begin position="659"/>
        <end position="697"/>
    </location>
</feature>
<dbReference type="SUPFAM" id="SSF64518">
    <property type="entry name" value="Phase 1 flagellin"/>
    <property type="match status" value="2"/>
</dbReference>
<gene>
    <name evidence="9" type="primary">flgK</name>
    <name evidence="9" type="ORF">PARC_a1065</name>
</gene>
<accession>A0A290S0G9</accession>
<protein>
    <recommendedName>
        <fullName evidence="4">Flagellar hook-associated protein 1</fullName>
    </recommendedName>
</protein>
<dbReference type="GO" id="GO:0005198">
    <property type="term" value="F:structural molecule activity"/>
    <property type="evidence" value="ECO:0007669"/>
    <property type="project" value="InterPro"/>
</dbReference>
<dbReference type="PANTHER" id="PTHR30033:SF1">
    <property type="entry name" value="FLAGELLAR HOOK-ASSOCIATED PROTEIN 1"/>
    <property type="match status" value="1"/>
</dbReference>
<evidence type="ECO:0000256" key="4">
    <source>
        <dbReference type="ARBA" id="ARBA00016244"/>
    </source>
</evidence>
<evidence type="ECO:0000313" key="9">
    <source>
        <dbReference type="EMBL" id="ATC85724.1"/>
    </source>
</evidence>
<feature type="domain" description="Flagellar hook-associated protein FlgK helical" evidence="8">
    <location>
        <begin position="85"/>
        <end position="321"/>
    </location>
</feature>
<dbReference type="KEGG" id="part:PARC_a1065"/>
<dbReference type="Pfam" id="PF06429">
    <property type="entry name" value="Flg_bbr_C"/>
    <property type="match status" value="1"/>
</dbReference>
<evidence type="ECO:0000256" key="2">
    <source>
        <dbReference type="ARBA" id="ARBA00004613"/>
    </source>
</evidence>
<dbReference type="GO" id="GO:0044780">
    <property type="term" value="P:bacterial-type flagellum assembly"/>
    <property type="evidence" value="ECO:0007669"/>
    <property type="project" value="InterPro"/>
</dbReference>
<keyword evidence="9" id="KW-0282">Flagellum</keyword>
<dbReference type="OrthoDB" id="9802553at2"/>
<dbReference type="InterPro" id="IPR002371">
    <property type="entry name" value="FlgK"/>
</dbReference>
<keyword evidence="6" id="KW-0975">Bacterial flagellum</keyword>
<dbReference type="Proteomes" id="UP000016505">
    <property type="component" value="Chromosome I"/>
</dbReference>
<evidence type="ECO:0000256" key="3">
    <source>
        <dbReference type="ARBA" id="ARBA00009677"/>
    </source>
</evidence>
<dbReference type="InterPro" id="IPR010930">
    <property type="entry name" value="Flg_bb/hook_C_dom"/>
</dbReference>
<keyword evidence="9" id="KW-0966">Cell projection</keyword>
<sequence>MSFNLLNIASSGVRASSELLQTTSKNIANVNTVGYVRERTEFTTMVDNQVGRGETYRLLNEFAQSQLNRDTSNKSFFDQFVTEANRVDTIFSEESNNLSTGINSLFNNVQEALNQPSSTVARSLVMTDAQSLIDQMDRLSGIVLDQKSVVNEQLEIFSDEANSLIQSISTLNQNIAAVNGTRNEADASSTYNERDKAIRDLSELIDIETLDGPNGEKLVFMGTGEAVVMQNGAFNLFSMTGDPDPNFKEFTLDVNGGKAVPLEVDVSKLKGKIGGLLAFRDDILVPAQNQIGQMGLAIADAFNEQNKLGMDATGQLGGNIFNIPTVGAYAYQANTGDAGMTATVEPGKGSELPASDFIITYTSATSVSIQPVDNKGEPLGDPSVADIPADGIINADDIRNAVPYQAATATTPEVLATVKDSFGLQLNIDTTKTGNVGDQFQIKLNSDAASSITLATGRAEDLALASPIRTANSIDNTGTATISVGTVSSVISGGFTLETPLTTPPIPVNPPVLANGDIKIVKATGTNDYLISDGSGTDVAVTIAPPGKNVLAGLGAPYDSYGFDFDIEGTPATGDTFTLEFNEGGFDDNRNGLKLADLQNGELVRLNVETTATADNHKTFNQAYSGLVSDIGVITGQAITSGSAFNALAEQSEAWYESLSGVNLDEEAANLLRFQQSYSASAQVLAAAQEIFDTLLNAAR</sequence>
<comment type="subcellular location">
    <subcellularLocation>
        <location evidence="1">Bacterial flagellum</location>
    </subcellularLocation>
    <subcellularLocation>
        <location evidence="2">Secreted</location>
    </subcellularLocation>
</comment>
<name>A0A290S0G9_9GAMM</name>
<reference evidence="9 10" key="1">
    <citation type="journal article" date="2012" name="J. Bacteriol.">
        <title>Genome sequences of type strains of seven species of the marine bacterium Pseudoalteromonas.</title>
        <authorList>
            <person name="Xie B.B."/>
            <person name="Shu Y.L."/>
            <person name="Qin Q.L."/>
            <person name="Rong J.C."/>
            <person name="Zhang X.Y."/>
            <person name="Chen X.L."/>
            <person name="Shi M."/>
            <person name="He H.L."/>
            <person name="Zhou B.C."/>
            <person name="Zhang Y.Z."/>
        </authorList>
    </citation>
    <scope>NUCLEOTIDE SEQUENCE [LARGE SCALE GENOMIC DNA]</scope>
    <source>
        <strain evidence="9 10">A 37-1-2</strain>
    </source>
</reference>
<evidence type="ECO:0000259" key="7">
    <source>
        <dbReference type="Pfam" id="PF06429"/>
    </source>
</evidence>
<proteinExistence type="inferred from homology"/>
<keyword evidence="9" id="KW-0969">Cilium</keyword>
<evidence type="ECO:0000256" key="5">
    <source>
        <dbReference type="ARBA" id="ARBA00022525"/>
    </source>
</evidence>
<dbReference type="EMBL" id="CP011025">
    <property type="protein sequence ID" value="ATC85724.1"/>
    <property type="molecule type" value="Genomic_DNA"/>
</dbReference>
<dbReference type="AlphaFoldDB" id="A0A290S0G9"/>
<dbReference type="RefSeq" id="WP_010553254.1">
    <property type="nucleotide sequence ID" value="NZ_CP011025.1"/>
</dbReference>
<dbReference type="PANTHER" id="PTHR30033">
    <property type="entry name" value="FLAGELLAR HOOK-ASSOCIATED PROTEIN 1"/>
    <property type="match status" value="1"/>
</dbReference>
<keyword evidence="5" id="KW-0964">Secreted</keyword>
<organism evidence="9 10">
    <name type="scientific">Pseudoalteromonas arctica A 37-1-2</name>
    <dbReference type="NCBI Taxonomy" id="1117313"/>
    <lineage>
        <taxon>Bacteria</taxon>
        <taxon>Pseudomonadati</taxon>
        <taxon>Pseudomonadota</taxon>
        <taxon>Gammaproteobacteria</taxon>
        <taxon>Alteromonadales</taxon>
        <taxon>Pseudoalteromonadaceae</taxon>
        <taxon>Pseudoalteromonas</taxon>
    </lineage>
</organism>
<dbReference type="Pfam" id="PF22638">
    <property type="entry name" value="FlgK_D1"/>
    <property type="match status" value="1"/>
</dbReference>
<evidence type="ECO:0000313" key="10">
    <source>
        <dbReference type="Proteomes" id="UP000016505"/>
    </source>
</evidence>
<dbReference type="GO" id="GO:0009424">
    <property type="term" value="C:bacterial-type flagellum hook"/>
    <property type="evidence" value="ECO:0007669"/>
    <property type="project" value="InterPro"/>
</dbReference>
<evidence type="ECO:0000256" key="1">
    <source>
        <dbReference type="ARBA" id="ARBA00004365"/>
    </source>
</evidence>